<name>A0ABU1ZB20_9BURK</name>
<keyword evidence="4" id="KW-1185">Reference proteome</keyword>
<evidence type="ECO:0000256" key="2">
    <source>
        <dbReference type="SAM" id="Phobius"/>
    </source>
</evidence>
<evidence type="ECO:0000256" key="1">
    <source>
        <dbReference type="SAM" id="MobiDB-lite"/>
    </source>
</evidence>
<keyword evidence="2" id="KW-0472">Membrane</keyword>
<evidence type="ECO:0000313" key="3">
    <source>
        <dbReference type="EMBL" id="MDR7297809.1"/>
    </source>
</evidence>
<feature type="transmembrane region" description="Helical" evidence="2">
    <location>
        <begin position="94"/>
        <end position="113"/>
    </location>
</feature>
<comment type="caution">
    <text evidence="3">The sequence shown here is derived from an EMBL/GenBank/DDBJ whole genome shotgun (WGS) entry which is preliminary data.</text>
</comment>
<feature type="region of interest" description="Disordered" evidence="1">
    <location>
        <begin position="1"/>
        <end position="20"/>
    </location>
</feature>
<keyword evidence="2" id="KW-1133">Transmembrane helix</keyword>
<feature type="region of interest" description="Disordered" evidence="1">
    <location>
        <begin position="131"/>
        <end position="162"/>
    </location>
</feature>
<reference evidence="3 4" key="1">
    <citation type="submission" date="2023-07" db="EMBL/GenBank/DDBJ databases">
        <title>Sorghum-associated microbial communities from plants grown in Nebraska, USA.</title>
        <authorList>
            <person name="Schachtman D."/>
        </authorList>
    </citation>
    <scope>NUCLEOTIDE SEQUENCE [LARGE SCALE GENOMIC DNA]</scope>
    <source>
        <strain evidence="3 4">BE310</strain>
    </source>
</reference>
<protein>
    <recommendedName>
        <fullName evidence="5">Phage holin family protein</fullName>
    </recommendedName>
</protein>
<evidence type="ECO:0008006" key="5">
    <source>
        <dbReference type="Google" id="ProtNLM"/>
    </source>
</evidence>
<proteinExistence type="predicted"/>
<accession>A0ABU1ZB20</accession>
<organism evidence="3 4">
    <name type="scientific">Pelomonas aquatica</name>
    <dbReference type="NCBI Taxonomy" id="431058"/>
    <lineage>
        <taxon>Bacteria</taxon>
        <taxon>Pseudomonadati</taxon>
        <taxon>Pseudomonadota</taxon>
        <taxon>Betaproteobacteria</taxon>
        <taxon>Burkholderiales</taxon>
        <taxon>Sphaerotilaceae</taxon>
        <taxon>Roseateles</taxon>
    </lineage>
</organism>
<dbReference type="EMBL" id="JAVDXQ010000004">
    <property type="protein sequence ID" value="MDR7297809.1"/>
    <property type="molecule type" value="Genomic_DNA"/>
</dbReference>
<dbReference type="Proteomes" id="UP001180536">
    <property type="component" value="Unassembled WGS sequence"/>
</dbReference>
<evidence type="ECO:0000313" key="4">
    <source>
        <dbReference type="Proteomes" id="UP001180536"/>
    </source>
</evidence>
<dbReference type="RefSeq" id="WP_310346383.1">
    <property type="nucleotide sequence ID" value="NZ_JAVDXQ010000004.1"/>
</dbReference>
<feature type="transmembrane region" description="Helical" evidence="2">
    <location>
        <begin position="61"/>
        <end position="88"/>
    </location>
</feature>
<dbReference type="InterPro" id="IPR009937">
    <property type="entry name" value="Phage_holin_3_6"/>
</dbReference>
<gene>
    <name evidence="3" type="ORF">J2X16_003158</name>
</gene>
<sequence length="162" mass="17245">MTEPIADTPPPGSSGPAKRAAPASLRRQLQALWRELPGLLSDRVELLSLELQRAGQSLAEIVVLLVGVAVLGVTAWLVLWAALIALLVSLGLHLLWALLLAIAINGLGVVLALQRVRRLLPRLKLPATRRHLMVSPDPTPHPTKDHADDSPAASAAGQPVPR</sequence>
<dbReference type="Pfam" id="PF07332">
    <property type="entry name" value="Phage_holin_3_6"/>
    <property type="match status" value="1"/>
</dbReference>
<keyword evidence="2" id="KW-0812">Transmembrane</keyword>